<dbReference type="AlphaFoldDB" id="A0A5B7H3E6"/>
<keyword evidence="4" id="KW-1185">Reference proteome</keyword>
<dbReference type="EMBL" id="VSRR010020710">
    <property type="protein sequence ID" value="MPC63364.1"/>
    <property type="molecule type" value="Genomic_DNA"/>
</dbReference>
<evidence type="ECO:0008006" key="5">
    <source>
        <dbReference type="Google" id="ProtNLM"/>
    </source>
</evidence>
<evidence type="ECO:0000313" key="3">
    <source>
        <dbReference type="EMBL" id="MPC63364.1"/>
    </source>
</evidence>
<gene>
    <name evidence="3" type="ORF">E2C01_057462</name>
</gene>
<comment type="caution">
    <text evidence="3">The sequence shown here is derived from an EMBL/GenBank/DDBJ whole genome shotgun (WGS) entry which is preliminary data.</text>
</comment>
<organism evidence="3 4">
    <name type="scientific">Portunus trituberculatus</name>
    <name type="common">Swimming crab</name>
    <name type="synonym">Neptunus trituberculatus</name>
    <dbReference type="NCBI Taxonomy" id="210409"/>
    <lineage>
        <taxon>Eukaryota</taxon>
        <taxon>Metazoa</taxon>
        <taxon>Ecdysozoa</taxon>
        <taxon>Arthropoda</taxon>
        <taxon>Crustacea</taxon>
        <taxon>Multicrustacea</taxon>
        <taxon>Malacostraca</taxon>
        <taxon>Eumalacostraca</taxon>
        <taxon>Eucarida</taxon>
        <taxon>Decapoda</taxon>
        <taxon>Pleocyemata</taxon>
        <taxon>Brachyura</taxon>
        <taxon>Eubrachyura</taxon>
        <taxon>Portunoidea</taxon>
        <taxon>Portunidae</taxon>
        <taxon>Portuninae</taxon>
        <taxon>Portunus</taxon>
    </lineage>
</organism>
<feature type="region of interest" description="Disordered" evidence="1">
    <location>
        <begin position="54"/>
        <end position="90"/>
    </location>
</feature>
<proteinExistence type="predicted"/>
<evidence type="ECO:0000256" key="2">
    <source>
        <dbReference type="SAM" id="SignalP"/>
    </source>
</evidence>
<protein>
    <recommendedName>
        <fullName evidence="5">Secreted protein</fullName>
    </recommendedName>
</protein>
<feature type="compositionally biased region" description="Acidic residues" evidence="1">
    <location>
        <begin position="81"/>
        <end position="90"/>
    </location>
</feature>
<sequence length="90" mass="9715">MSSFPLLLYLRVFLLTILLHHVVSAFLHQSFVHPSLGGVAIVLRCPGALHLSRRGNRAGDTRRETWLGGGGDGGGDKEVYGEETSDGDVQ</sequence>
<dbReference type="Proteomes" id="UP000324222">
    <property type="component" value="Unassembled WGS sequence"/>
</dbReference>
<feature type="chain" id="PRO_5023087547" description="Secreted protein" evidence="2">
    <location>
        <begin position="26"/>
        <end position="90"/>
    </location>
</feature>
<reference evidence="3 4" key="1">
    <citation type="submission" date="2019-05" db="EMBL/GenBank/DDBJ databases">
        <title>Another draft genome of Portunus trituberculatus and its Hox gene families provides insights of decapod evolution.</title>
        <authorList>
            <person name="Jeong J.-H."/>
            <person name="Song I."/>
            <person name="Kim S."/>
            <person name="Choi T."/>
            <person name="Kim D."/>
            <person name="Ryu S."/>
            <person name="Kim W."/>
        </authorList>
    </citation>
    <scope>NUCLEOTIDE SEQUENCE [LARGE SCALE GENOMIC DNA]</scope>
    <source>
        <tissue evidence="3">Muscle</tissue>
    </source>
</reference>
<accession>A0A5B7H3E6</accession>
<keyword evidence="2" id="KW-0732">Signal</keyword>
<evidence type="ECO:0000256" key="1">
    <source>
        <dbReference type="SAM" id="MobiDB-lite"/>
    </source>
</evidence>
<feature type="signal peptide" evidence="2">
    <location>
        <begin position="1"/>
        <end position="25"/>
    </location>
</feature>
<name>A0A5B7H3E6_PORTR</name>
<evidence type="ECO:0000313" key="4">
    <source>
        <dbReference type="Proteomes" id="UP000324222"/>
    </source>
</evidence>